<comment type="function">
    <text evidence="8">Ovomucin, the glycoprotein responsible for the gel properties of egg white, is composed for 2 subunits, alpha-ovomucin/MUC5B and beta-ovomucin/MUC6.</text>
</comment>
<gene>
    <name evidence="14" type="ORF">HGM15179_013081</name>
</gene>
<comment type="caution">
    <text evidence="14">The sequence shown here is derived from an EMBL/GenBank/DDBJ whole genome shotgun (WGS) entry which is preliminary data.</text>
</comment>
<feature type="region of interest" description="Disordered" evidence="10">
    <location>
        <begin position="4421"/>
        <end position="4491"/>
    </location>
</feature>
<dbReference type="PROSITE" id="PS50184">
    <property type="entry name" value="VWFC_2"/>
    <property type="match status" value="4"/>
</dbReference>
<organism evidence="14 15">
    <name type="scientific">Zosterops borbonicus</name>
    <dbReference type="NCBI Taxonomy" id="364589"/>
    <lineage>
        <taxon>Eukaryota</taxon>
        <taxon>Metazoa</taxon>
        <taxon>Chordata</taxon>
        <taxon>Craniata</taxon>
        <taxon>Vertebrata</taxon>
        <taxon>Euteleostomi</taxon>
        <taxon>Archelosauria</taxon>
        <taxon>Archosauria</taxon>
        <taxon>Dinosauria</taxon>
        <taxon>Saurischia</taxon>
        <taxon>Theropoda</taxon>
        <taxon>Coelurosauria</taxon>
        <taxon>Aves</taxon>
        <taxon>Neognathae</taxon>
        <taxon>Neoaves</taxon>
        <taxon>Telluraves</taxon>
        <taxon>Australaves</taxon>
        <taxon>Passeriformes</taxon>
        <taxon>Sylvioidea</taxon>
        <taxon>Zosteropidae</taxon>
        <taxon>Zosterops</taxon>
    </lineage>
</organism>
<dbReference type="FunFam" id="2.10.25.10:FF:000414">
    <property type="entry name" value="von Willebrand factor"/>
    <property type="match status" value="1"/>
</dbReference>
<feature type="domain" description="VWFC" evidence="12">
    <location>
        <begin position="4683"/>
        <end position="4752"/>
    </location>
</feature>
<dbReference type="InterPro" id="IPR001007">
    <property type="entry name" value="VWF_dom"/>
</dbReference>
<feature type="domain" description="VWFD" evidence="13">
    <location>
        <begin position="419"/>
        <end position="594"/>
    </location>
</feature>
<feature type="compositionally biased region" description="Low complexity" evidence="10">
    <location>
        <begin position="4474"/>
        <end position="4491"/>
    </location>
</feature>
<evidence type="ECO:0000256" key="11">
    <source>
        <dbReference type="SAM" id="Phobius"/>
    </source>
</evidence>
<dbReference type="GO" id="GO:0042632">
    <property type="term" value="P:cholesterol homeostasis"/>
    <property type="evidence" value="ECO:0007669"/>
    <property type="project" value="UniProtKB-ARBA"/>
</dbReference>
<comment type="subunit">
    <text evidence="9">Homomultimer; disulfide-linked. The N- and C-terminus mediate their assembly into higher order structures to form filaments. The CTCK domains of two polypeptides associate in the endoplasmic reticulum to generate intermolecularly disulfide-bonded dimers. These dimers progress to the Golgi apparatus, which is a more acidic environment than the endoplasmic reticulum. Under acidic conditions, the N-termini form non-covalent intermolecular interactions that juxtapose assemblies from different CTCK-linked dimers to produce long, disulfide-linked polymers that remain highly compact until secretion.</text>
</comment>
<dbReference type="PROSITE" id="PS51233">
    <property type="entry name" value="VWFD"/>
    <property type="match status" value="7"/>
</dbReference>
<keyword evidence="11" id="KW-1133">Transmembrane helix</keyword>
<dbReference type="CDD" id="cd19941">
    <property type="entry name" value="TIL"/>
    <property type="match status" value="6"/>
</dbReference>
<evidence type="ECO:0000256" key="6">
    <source>
        <dbReference type="ARBA" id="ARBA00023157"/>
    </source>
</evidence>
<evidence type="ECO:0000256" key="1">
    <source>
        <dbReference type="ARBA" id="ARBA00004613"/>
    </source>
</evidence>
<dbReference type="Pfam" id="PF00094">
    <property type="entry name" value="VWD"/>
    <property type="match status" value="7"/>
</dbReference>
<dbReference type="Pfam" id="PF25962">
    <property type="entry name" value="TIL_OTOGL_Mucin"/>
    <property type="match status" value="2"/>
</dbReference>
<evidence type="ECO:0000256" key="5">
    <source>
        <dbReference type="ARBA" id="ARBA00023008"/>
    </source>
</evidence>
<keyword evidence="2" id="KW-0964">Secreted</keyword>
<feature type="compositionally biased region" description="Low complexity" evidence="10">
    <location>
        <begin position="4124"/>
        <end position="4180"/>
    </location>
</feature>
<dbReference type="PROSITE" id="PS01208">
    <property type="entry name" value="VWFC_1"/>
    <property type="match status" value="3"/>
</dbReference>
<feature type="domain" description="VWFD" evidence="13">
    <location>
        <begin position="3428"/>
        <end position="3599"/>
    </location>
</feature>
<feature type="region of interest" description="Disordered" evidence="10">
    <location>
        <begin position="1436"/>
        <end position="1484"/>
    </location>
</feature>
<feature type="domain" description="VWFC" evidence="12">
    <location>
        <begin position="2275"/>
        <end position="2340"/>
    </location>
</feature>
<dbReference type="Pfam" id="PF23244">
    <property type="entry name" value="VWF"/>
    <property type="match status" value="1"/>
</dbReference>
<keyword evidence="5" id="KW-0186">Copper</keyword>
<dbReference type="Pfam" id="PF13330">
    <property type="entry name" value="Mucin2_WxxW"/>
    <property type="match status" value="4"/>
</dbReference>
<feature type="domain" description="VWFD" evidence="13">
    <location>
        <begin position="2585"/>
        <end position="2755"/>
    </location>
</feature>
<evidence type="ECO:0000256" key="7">
    <source>
        <dbReference type="ARBA" id="ARBA00023180"/>
    </source>
</evidence>
<feature type="domain" description="VWFD" evidence="13">
    <location>
        <begin position="887"/>
        <end position="1059"/>
    </location>
</feature>
<evidence type="ECO:0000256" key="2">
    <source>
        <dbReference type="ARBA" id="ARBA00022525"/>
    </source>
</evidence>
<dbReference type="OrthoDB" id="160294at2759"/>
<dbReference type="SMART" id="SM00215">
    <property type="entry name" value="VWC_out"/>
    <property type="match status" value="5"/>
</dbReference>
<dbReference type="InterPro" id="IPR058753">
    <property type="entry name" value="TIL_OTOGL_Mucin"/>
</dbReference>
<evidence type="ECO:0000259" key="12">
    <source>
        <dbReference type="PROSITE" id="PS50184"/>
    </source>
</evidence>
<name>A0A8K1LHP1_9PASS</name>
<keyword evidence="15" id="KW-1185">Reference proteome</keyword>
<dbReference type="Pfam" id="PF00093">
    <property type="entry name" value="VWC"/>
    <property type="match status" value="1"/>
</dbReference>
<evidence type="ECO:0000256" key="4">
    <source>
        <dbReference type="ARBA" id="ARBA00022737"/>
    </source>
</evidence>
<feature type="compositionally biased region" description="Polar residues" evidence="10">
    <location>
        <begin position="4181"/>
        <end position="4191"/>
    </location>
</feature>
<keyword evidence="4" id="KW-0677">Repeat</keyword>
<dbReference type="GO" id="GO:0005615">
    <property type="term" value="C:extracellular space"/>
    <property type="evidence" value="ECO:0007669"/>
    <property type="project" value="UniProtKB-ARBA"/>
</dbReference>
<feature type="domain" description="VWFD" evidence="13">
    <location>
        <begin position="64"/>
        <end position="234"/>
    </location>
</feature>
<dbReference type="PANTHER" id="PTHR11339:SF408">
    <property type="entry name" value="MUCIN-5B"/>
    <property type="match status" value="1"/>
</dbReference>
<keyword evidence="6" id="KW-1015">Disulfide bond</keyword>
<dbReference type="Gene3D" id="2.10.70.10">
    <property type="entry name" value="Complement Module, domain 1"/>
    <property type="match status" value="1"/>
</dbReference>
<dbReference type="SMART" id="SM00216">
    <property type="entry name" value="VWD"/>
    <property type="match status" value="7"/>
</dbReference>
<feature type="transmembrane region" description="Helical" evidence="11">
    <location>
        <begin position="1698"/>
        <end position="1719"/>
    </location>
</feature>
<proteinExistence type="predicted"/>
<dbReference type="GO" id="GO:0002281">
    <property type="term" value="P:macrophage activation involved in immune response"/>
    <property type="evidence" value="ECO:0007669"/>
    <property type="project" value="UniProtKB-ARBA"/>
</dbReference>
<evidence type="ECO:0000313" key="15">
    <source>
        <dbReference type="Proteomes" id="UP000796761"/>
    </source>
</evidence>
<evidence type="ECO:0000256" key="3">
    <source>
        <dbReference type="ARBA" id="ARBA00022729"/>
    </source>
</evidence>
<evidence type="ECO:0008006" key="16">
    <source>
        <dbReference type="Google" id="ProtNLM"/>
    </source>
</evidence>
<dbReference type="SMART" id="SM00832">
    <property type="entry name" value="C8"/>
    <property type="match status" value="7"/>
</dbReference>
<dbReference type="FunFam" id="2.10.25.10:FF:000674">
    <property type="entry name" value="Mucin-2"/>
    <property type="match status" value="2"/>
</dbReference>
<dbReference type="InterPro" id="IPR002919">
    <property type="entry name" value="TIL_dom"/>
</dbReference>
<feature type="compositionally biased region" description="Low complexity" evidence="10">
    <location>
        <begin position="4425"/>
        <end position="4458"/>
    </location>
</feature>
<dbReference type="InterPro" id="IPR050780">
    <property type="entry name" value="Mucin_vWF_Thrombospondin_sf"/>
</dbReference>
<evidence type="ECO:0000313" key="14">
    <source>
        <dbReference type="EMBL" id="TRZ14013.1"/>
    </source>
</evidence>
<dbReference type="Proteomes" id="UP000796761">
    <property type="component" value="Unassembled WGS sequence"/>
</dbReference>
<sequence length="5005" mass="549365">MTILGCLRLQDVFLNMQEIYMKPQHSNCSYELTFSALKSQGVTIIPPLQNSLKVKAGNPSHNGHVCSTWGNFHFKTFDGDIFYFPGVCNYIFASNCKSSYEDFNIQIRRAVVENATVITHVIMKLEGTVIELTPSSVLLDDKLVQMPYSHMGILIERSNNYLKVSAKLGLTFLWNGQDALLVELDKKYANQTCGLCGDFNGIPVSNEFLSGKTKLTPIQFGNRQKMDGPTEQCDDPIPPTSPMNCSREFASICETVLTSKSFTSCNMLVNVQDYIETCIQDLCHCDSSMADFCMCNTFAEYSRQCAHAGGQPLNWRTSDLCPKSCPFNMQYHECGSPCSDTCSNPERSALCEDHCTDGCVCPPGMVFDDVNGAGCIPRRECHCTYEGETYAPGASFSSNCRSCTCVGGEWSCVTQSCPGTCSIEGGSHISTFDEKYYSFFGDCSYVLTKLCDSNEFTVLGDIYKCGLTDTETCLKGVAISLNGGQTNIVIQPSGSVFVNMIYTQLPFSAANVTIFRPSSFFIILQTTFGLQLQVQLVPSMQVFIDLDPSYKGQTCGLCGNFNDVQTDDFKTTSGVIEGTSAAFGNTWKTRADCPDAKNTFEDPCTVSIQNDQYAQHWCGLLSDTTGPFAECHSTVNPEVYQKTCMFDTCNCEKSEDCMCAALSSYVRACAAKGVLLTGWRSKACTKYTTLCPKSLQYTYNVNSCQPTCRSLSEPDVTCSIKFVPVDGCTCINGTYMDDSGKCVPASSCPCYYKGMPLSSGEVVHDNGVVCTCAYGKLSCIGEKPEPVCAPPMVYVDCGNVTANVVGAGCQKSCQTLDMECYKTHCVSGCVCPPDQVLDGKGGCIAPEDCPCIHNGDSYSPGESIRVGCNNCTCRNRKWQCSEEPCLETCSVYGDGHYTTFDGKRFDFEGDCEYVLAQNYCGSQQAVNQGTFRVITENIPCGTTGTTCSKSIKVFLGNYELVLSDGHSDVIQRTPGGKMPFQIRSMGIYMVVDTTVGLILMWDKKTSIFIKLSPSFQGHVCGLCGNYDGNGNNDFTTRSQSVVGNVLEFANSWKVSSSCPNANRTQDPCTANPYRKAWAQKQCSIITSEVFAKCHSQVEPNEYYQACVDDACACDTGGDCECFCTAVAAYAQACNELDICISWRTPSICPLFCDYYNPQGECEWHYKPCGAPCMKTCNNPSGKCLHEMRGLEGCYPQCPKNKPYFDEETMTCVSNCGCYEDGKNYKPGMEMPSKQNCESCKCTIHGKKCSYDEHECVCIYEGQKYNYKDVVYNTTDGTGWCIVATCGPNGTLQRFIHECRTSTTPTTATTFHFSSTPPTTTSTVSPTTSVCVHEVCEWSEWYDGSLQTPGYDGGDFETFDELRAKGYAVCKAPKAVECRAEKFPDIPLKDLGQKVECSTTQGLICYNKDQISTMCNNYEIRIFCCVFVPCSSTTPFSTSTPVATTTPSETSTETMYSVTTTPESTTFAPSTTEETPTTTKMTTPVTTSPSTIPLCFKEKCYWSRWYDVSYPGSGYNDGDFDTIQNIKNKGYRVCENRKDVECRAVRFPDTPYPLLEQHITCNKEEGLKCYNKDQLPPICYNYEVRFKCCINIPVKCETTTESLSTETYFSSTPKTRSTTPSLQTRHKTTTEYTIPPKTDYIHTRITSKPTRKPQTSPTTHSTTPCEPEICFFFLWFFFGFCCFFLMNLFVFFKFLFSLIVFWVFLIFFFFFFFLLGDLIYNRVDSVGCRFYAICTPSCDIERHAVHCNVSTSPAPTSSAWSTVTTSAPLPPTSSSVAVHGCVSPLYPPLKPGERFKLSNCTEVICKGDNDIDVVPTYCPPVKEITCANKYPPLLVPDENGCCYRYECQCVCSGWGDPHYITFDGTYYTFLENCTYVLVKQIVPRYDNFRVYIDNYYCDAKDGLSCPKSIIIFYKSAEVVLTRQLMNGVMTNVMYFNKKIVQPGFKKDGISFSNLGINMIVEIEEIGAVITFSGLIFSVKLPYSKFGNNTEGQCGTCTNNKEDECRLPSGKIISSCPQMAHHWIVDNNKSCHGIPIPPAIPTPPPKPQCQTPPLCKLILSEIFAECHTVIPPEPFFKGCVFDGCRIDDEFMQCSSLEIYATECAARGVCIDWRGMTNNTCPFSCPSSLVYKPCGPINPATCDQSYERPGYGVTEGCFCPEGMTLLRAESNICVSECRKSFVPGEKWTKDCQECVCDKNTLKVKCTKHECSQAQQVFCEEPGYVPVQIQIPEDPCCTRTECYCNTSLCPDITPQCLEGQEIITVMPPGNCCPILECRQGCVVNETYYAPGAAIPSGPCEECTCSESSRPHHPRVTCQPVICDTYCPLGYKYTVEPGQCCGICKAAACIVTVGDNITHVLHEGEYWNPPGDNCTVYTCEKHADQFIQVIKEASCPPFNYDECDSNDVSLSDDGCCLVCRRIPKLCMKHNMTTVINYNGCVSPAPVEITYCEGSCDAYSRQEFGSEQAHPLLHTWTANEIPSFPSQNDSVEHKAFCLSETVPNCSGIGENLMCHTNELRECIKSSPEEKDFGVLADEKLDIPDIKAMASWAVSKAVWPAASFRISANLNLLPSLLTNLAITPANPAHNGRVCSTWGNFHFKTFDGDIFNFPGLCNYVFASHCNAPYEDFNIQMRREVVANTPTVNRITMKLEGVVAELTKGAVIVDGNRVQLPYSQSGITIEKSSIYVKVGSKIGVVLLWNEKDSILLELNEKYANQTCGLCGDFNGFPIYNEFVSNNVKMTALQFGNMQKMDGPTEHCEDTTSRAIRFHDIIITQNNNTKPFPPPTSFYLLRLDDICEKTLTSTAFAECNELVDVKDYIKACQDDLCRSADSKNSSCICDTFAEYSRQCAHAGGQPLDWRTSKLCPKTCPYNMQYQECNSPCADTCMNPERSLFCEEHCIDGCFCPPGTVFDDINNSGCIPQQECSCTYNGKTYATGTSFSEPCQTCTCNGGQWSCQDKSCPGTCSVVGGSHISTYDKKHYDHHGDCTYVLSKDCKEEKFTILAELRKCGLTDTETCLKSVTLNMNKGQTIVEVKPDGGVFVNSIYTQLPMSAANVTMFRPSSFFMIMDTSFGVQVEAQFTPVMQVFVRLDASFKNQTCGLCGNFNNIQTDDFKVISGIIEGTASAFANTWKTQASCPNIQQNFENPCALSIDNEKYAQHWCGLLTDSTGPFAACHYAVNPAVYHTNCMFDTCNCENSEDCLCAALSAYVRACAAKGIQLQGWRTDVCSKYTTSCPKSLSYSYTISSCQPTCRSLSEPDVTCNIKFVPVDGCTCVNGTYMDDSGKCVPANKCPCYYRGSPIPFGEVVHENGRVCTCVQGILNCIGAPNPTPVCKSPMVYFDCKNNTAGTTGAECQKSCQTLDMQCYSSQCTSGCVCPDGLVLDGNGGCIPEEECPCIHNEAMYQPGEKINFDCNTCVCKNRKWECTKDQCLGTCAVYGDGHYNTFDDKRFSFNGNCEYTLVQDHCGKSGTVNGTFRVVTENIPCGNTGTTCSKSIKVFLESYELILGEERVSVVKRGQNDEVPYTVRYMGMYLVVETKSGLILMWDKKTSIFIKLSPGFKGQVCGLCGNYDGNSINDFTTRSQSVVENVLEFGNSWKVSSTCPDAASVKDPCSTNPYRKSWSEKQCSIINSNVFAACHSQVEPAKYYQACVTDACACDSGGDCDCFCTAVAAYAQACSEVGVCVAWRSPTICPLFCDYYNQQGECEWHYKPCGASCMKTCKNPSGKCLNDLPGLEGCYPNCPPDKPYFHEDQMKCVSLCDCYDDEDGKIYKRDECNICECTSEGLQCKFNDKACNCIYEGNSYKYGELIYNTTDGTGWCFSATCDVNGTISRNIFKCGIFTTTPFTFSTSQPTTTAPEITTATPVTTVCVKNVCVWSEWYDSTQPENKEDSGDYETFQNLKDKGYSVCTNPSDVQCRAKEYPDTEITSLNQTVECSQTRGLICNNQDQESMQCYNYEIRISCCRYIPCSEVQTTTPTTTREFTTTDVESTPFTLQTTIVPTTQKQKITQAPSSPNTISTLSESTLETTPGTTIITSTTALQTQGTTIATPTPRVPTQATTIVSTSTTTVVSKTSTGESLPTLLSTVATQQTSPITASTPEINIKTTIGTTAIPNTTATTREGTTIIATTTSTSPPQTEGTTAIIPTTTVPTPATSTASTSRTTAGRTTGASTTSAPGESSTAGTQAPTSPTTTSEVRIRTTLGTTAVPSTTATTREGKTIITTTTSTSPTQTESTSTITTPTTTAPTPGTTTVHTSNTTDNCVVERCAWTQWFNVDSPTPGSENGDLETFENIRAAGYELCDEPQDIKCRAKDYPDNIVKIMGQKFECSLERGLVCRNQDQTVKYPTCFDYEVSVLCCDKKHCQTTVAPTGTTVTSSTTYSTTETTTVATQPAATQTPVRTVPQKEITTTVGTTALSTEGTTVITPRYTVSTPATSTSRTTQRSTTTSSATSAPGESSTAGTQAPTSPTTPSEVRIRTTVGTTAVPSTTATTREGTTVIATTTLTSSTSPEIKFSTTTGPATVLTTTLPQFGSTTGVTETLSTFFSTTVENISTTGFSVIRSKSCTFKLNFYLCSTVASTGTSQSSHVTTSTPSSFGSSTSTSVTSTKITPCFCHVFETLFSPGEVVYNRTDRAGCNYYALCSKECEIEPYYGPCPVTTPVPSVASSTTSQAASPTTATTLTTSVERNCTDVSPARKPGEEWINECQKCVCDSLTATVQCQPLPCQTAQQTICDLGFVSMAVLPQKDPCCPEFECQPIPDVCVINGTLYTVGKSVVIDSCEKCTCSSEKDPETNANIIHCERIQCETSCPLGYQYMTDEGECCGKCIEVACKVRLRNNTVHVLNVNEILPLDQCSHYKCEKIEDQFVAVQSKKVCPEYDPEECDPDEAEITYDGCCKICKPKNCRPHTKETVIRHADCESSEPVELSYCEGTCPSSSMSANKILIYNKVWREDTGNCRLVSLILAQGKNMEQIIQSVIKEYIQGEQGIRPQPGWVWERQLLFDQPDLLL</sequence>
<keyword evidence="3" id="KW-0732">Signal</keyword>
<evidence type="ECO:0000256" key="10">
    <source>
        <dbReference type="SAM" id="MobiDB-lite"/>
    </source>
</evidence>
<evidence type="ECO:0000256" key="8">
    <source>
        <dbReference type="ARBA" id="ARBA00054401"/>
    </source>
</evidence>
<evidence type="ECO:0000259" key="13">
    <source>
        <dbReference type="PROSITE" id="PS51233"/>
    </source>
</evidence>
<dbReference type="GO" id="GO:0046790">
    <property type="term" value="F:virion binding"/>
    <property type="evidence" value="ECO:0007669"/>
    <property type="project" value="UniProtKB-ARBA"/>
</dbReference>
<keyword evidence="7" id="KW-0325">Glycoprotein</keyword>
<protein>
    <recommendedName>
        <fullName evidence="16">Mucin-5AC</fullName>
    </recommendedName>
</protein>
<evidence type="ECO:0000256" key="9">
    <source>
        <dbReference type="ARBA" id="ARBA00063950"/>
    </source>
</evidence>
<accession>A0A8K1LHP1</accession>
<feature type="domain" description="VWFD" evidence="13">
    <location>
        <begin position="1848"/>
        <end position="2030"/>
    </location>
</feature>
<dbReference type="SMART" id="SM00214">
    <property type="entry name" value="VWC"/>
    <property type="match status" value="9"/>
</dbReference>
<comment type="subcellular location">
    <subcellularLocation>
        <location evidence="1">Secreted</location>
    </subcellularLocation>
</comment>
<dbReference type="InterPro" id="IPR014853">
    <property type="entry name" value="VWF/SSPO/ZAN-like_Cys-rich_dom"/>
</dbReference>
<feature type="domain" description="VWFC" evidence="12">
    <location>
        <begin position="2168"/>
        <end position="2239"/>
    </location>
</feature>
<dbReference type="FunFam" id="2.10.25.10:FF:000153">
    <property type="entry name" value="MUC5B isoform 1"/>
    <property type="match status" value="2"/>
</dbReference>
<dbReference type="Pfam" id="PF01826">
    <property type="entry name" value="TIL"/>
    <property type="match status" value="5"/>
</dbReference>
<dbReference type="GO" id="GO:0030299">
    <property type="term" value="P:intestinal cholesterol absorption"/>
    <property type="evidence" value="ECO:0007669"/>
    <property type="project" value="UniProtKB-ARBA"/>
</dbReference>
<dbReference type="InterPro" id="IPR036084">
    <property type="entry name" value="Ser_inhib-like_sf"/>
</dbReference>
<dbReference type="Pfam" id="PF08742">
    <property type="entry name" value="C8"/>
    <property type="match status" value="7"/>
</dbReference>
<dbReference type="SUPFAM" id="SSF57567">
    <property type="entry name" value="Serine protease inhibitors"/>
    <property type="match status" value="7"/>
</dbReference>
<dbReference type="Gene3D" id="2.10.25.10">
    <property type="entry name" value="Laminin"/>
    <property type="match status" value="7"/>
</dbReference>
<dbReference type="InterPro" id="IPR025155">
    <property type="entry name" value="WxxW_domain"/>
</dbReference>
<dbReference type="InterPro" id="IPR001846">
    <property type="entry name" value="VWF_type-D"/>
</dbReference>
<feature type="transmembrane region" description="Helical" evidence="11">
    <location>
        <begin position="1670"/>
        <end position="1691"/>
    </location>
</feature>
<feature type="region of interest" description="Disordered" evidence="10">
    <location>
        <begin position="4124"/>
        <end position="4193"/>
    </location>
</feature>
<feature type="domain" description="VWFC" evidence="12">
    <location>
        <begin position="4756"/>
        <end position="4823"/>
    </location>
</feature>
<dbReference type="EMBL" id="SWJQ01000466">
    <property type="protein sequence ID" value="TRZ14013.1"/>
    <property type="molecule type" value="Genomic_DNA"/>
</dbReference>
<keyword evidence="11" id="KW-0812">Transmembrane</keyword>
<feature type="region of interest" description="Disordered" evidence="10">
    <location>
        <begin position="4221"/>
        <end position="4249"/>
    </location>
</feature>
<dbReference type="PANTHER" id="PTHR11339">
    <property type="entry name" value="EXTRACELLULAR MATRIX GLYCOPROTEIN RELATED"/>
    <property type="match status" value="1"/>
</dbReference>
<dbReference type="SUPFAM" id="SSF57603">
    <property type="entry name" value="FnI-like domain"/>
    <property type="match status" value="4"/>
</dbReference>
<reference evidence="14" key="1">
    <citation type="submission" date="2019-04" db="EMBL/GenBank/DDBJ databases">
        <title>Genome assembly of Zosterops borbonicus 15179.</title>
        <authorList>
            <person name="Leroy T."/>
            <person name="Anselmetti Y."/>
            <person name="Tilak M.-K."/>
            <person name="Nabholz B."/>
        </authorList>
    </citation>
    <scope>NUCLEOTIDE SEQUENCE</scope>
    <source>
        <strain evidence="14">HGM_15179</strain>
        <tissue evidence="14">Muscle</tissue>
    </source>
</reference>
<keyword evidence="11" id="KW-0472">Membrane</keyword>
<feature type="domain" description="VWFD" evidence="13">
    <location>
        <begin position="2959"/>
        <end position="3134"/>
    </location>
</feature>
<feature type="compositionally biased region" description="Polar residues" evidence="10">
    <location>
        <begin position="4459"/>
        <end position="4468"/>
    </location>
</feature>